<organism evidence="2 3">
    <name type="scientific">Mycena metata</name>
    <dbReference type="NCBI Taxonomy" id="1033252"/>
    <lineage>
        <taxon>Eukaryota</taxon>
        <taxon>Fungi</taxon>
        <taxon>Dikarya</taxon>
        <taxon>Basidiomycota</taxon>
        <taxon>Agaricomycotina</taxon>
        <taxon>Agaricomycetes</taxon>
        <taxon>Agaricomycetidae</taxon>
        <taxon>Agaricales</taxon>
        <taxon>Marasmiineae</taxon>
        <taxon>Mycenaceae</taxon>
        <taxon>Mycena</taxon>
    </lineage>
</organism>
<gene>
    <name evidence="2" type="ORF">B0H16DRAFT_1701442</name>
</gene>
<evidence type="ECO:0000313" key="2">
    <source>
        <dbReference type="EMBL" id="KAJ7716206.1"/>
    </source>
</evidence>
<sequence length="1286" mass="142336">MAESGENGRFARPLKQSKNRSVILFVHRVSPVTTKVHWNQSSRLGNQPTIAIKVAANPRSFFDHRGSAGCKTRGDKQEKRRRKAAAIPAATMQSMLSPEIPLPRHGTLGNDGASGSQTPRPRFRHLRTESLNHLTDTLLHLQTGFPTREPPTPGLLGSAGTKILPGAVNIACPDSFQNFTARSEEAAEHTPWDYLTAQQHKSLLAKTRVELMKLRTQKSHGLASRSTVMRNQKIPHLQPSIGIPTREEIDTDITALLNPKIRPPPADKRLGHALMFDGVALETKCRYCPTRNAILGLCREHSHRVNTQVTDLQSVEDIRTALFSAPEEEKVCFGSDATVVAIAPYGLEDHYTPTPIVVSPSDKTEKGVELAKWIQTILDAWHEHPNGEALHGPLWALASDGDAAYRLAKQILTMVLELDPSSELGKILGTLDGLNLMTSALGEIVGTGDPKHVWKEDIVTHLSELDEMSEEKARQLLDPADKQNIPKAVSFIQHLGKLRTLLIPRNPTLAHQRHTIIFFEVLGYFVFPFISMDMDLSEQVRSLSTYAHLLAGLQIQHGTACFTGPLYADSQAIVKNIMFTIARMQIINPNLHFWILHEGTDRLELVFSDCRTLDHARNFDIEQLASKLSLSALINAAFQRNPDLDRGHRRLSVKDAMGIDHVNPKSCTANVRVGDVNLKIEWAAGRDIANRLFKKYFGAAAQVDFLQIFSQLNHDLQCPAGTYVGVQETPDDKRSEIDLTASSPPQPPVETLIQEPLTNPQATNSSCESAPLDASGTFENSDVHSVAHSEPPVEDVLGMDLDDFLPDSVVGIDADGPPPAATKFIEAEGKKFLKSSVVASLSSNRTKKVTMRTLRAQGVALEDLQKRKSAELDLLDLSDEEVMKSGDLAATLFKSGDQICLAILQIKGFRVGKDRTMCTVVELKDLKDEASRIRVLGQVMEFENPRVSAAVESPGQDFWEWTSKYIMLDLNAASTRLTHNQMILEVPSVVIFSESALQRPTWQIDSEQLETVMDYLWQSLEPESSKTLENLQLFPFLSNPQALPYSSALGQKSFFIRNIPTHLIPKPKLPGKTSIPCLICGKNQTVNKMREHVGAHILLALRHVEEPGPLKNKIGVEPCGFCGLDGCITQLTVSKEGKHSIKSSCQYHYEKMQYKAAKATSNRSPCTNVPLHCSLCKKSATGISQTFWKYNASYHLASEHSNDNNTLPVIPRHMMVDIFIRKQEESQLGVTAKFTEQFRREERIPDSDAIDIMMLGSSSPAGQRQRARKLALRILTTTPGGGGGGF</sequence>
<name>A0AAD7MGS0_9AGAR</name>
<evidence type="ECO:0000256" key="1">
    <source>
        <dbReference type="SAM" id="MobiDB-lite"/>
    </source>
</evidence>
<evidence type="ECO:0000313" key="3">
    <source>
        <dbReference type="Proteomes" id="UP001215598"/>
    </source>
</evidence>
<feature type="region of interest" description="Disordered" evidence="1">
    <location>
        <begin position="63"/>
        <end position="120"/>
    </location>
</feature>
<dbReference type="Proteomes" id="UP001215598">
    <property type="component" value="Unassembled WGS sequence"/>
</dbReference>
<protein>
    <submittedName>
        <fullName evidence="2">Uncharacterized protein</fullName>
    </submittedName>
</protein>
<comment type="caution">
    <text evidence="2">The sequence shown here is derived from an EMBL/GenBank/DDBJ whole genome shotgun (WGS) entry which is preliminary data.</text>
</comment>
<dbReference type="EMBL" id="JARKIB010000295">
    <property type="protein sequence ID" value="KAJ7716206.1"/>
    <property type="molecule type" value="Genomic_DNA"/>
</dbReference>
<keyword evidence="3" id="KW-1185">Reference proteome</keyword>
<proteinExistence type="predicted"/>
<accession>A0AAD7MGS0</accession>
<feature type="compositionally biased region" description="Basic and acidic residues" evidence="1">
    <location>
        <begin position="63"/>
        <end position="78"/>
    </location>
</feature>
<reference evidence="2" key="1">
    <citation type="submission" date="2023-03" db="EMBL/GenBank/DDBJ databases">
        <title>Massive genome expansion in bonnet fungi (Mycena s.s.) driven by repeated elements and novel gene families across ecological guilds.</title>
        <authorList>
            <consortium name="Lawrence Berkeley National Laboratory"/>
            <person name="Harder C.B."/>
            <person name="Miyauchi S."/>
            <person name="Viragh M."/>
            <person name="Kuo A."/>
            <person name="Thoen E."/>
            <person name="Andreopoulos B."/>
            <person name="Lu D."/>
            <person name="Skrede I."/>
            <person name="Drula E."/>
            <person name="Henrissat B."/>
            <person name="Morin E."/>
            <person name="Kohler A."/>
            <person name="Barry K."/>
            <person name="LaButti K."/>
            <person name="Morin E."/>
            <person name="Salamov A."/>
            <person name="Lipzen A."/>
            <person name="Mereny Z."/>
            <person name="Hegedus B."/>
            <person name="Baldrian P."/>
            <person name="Stursova M."/>
            <person name="Weitz H."/>
            <person name="Taylor A."/>
            <person name="Grigoriev I.V."/>
            <person name="Nagy L.G."/>
            <person name="Martin F."/>
            <person name="Kauserud H."/>
        </authorList>
    </citation>
    <scope>NUCLEOTIDE SEQUENCE</scope>
    <source>
        <strain evidence="2">CBHHK182m</strain>
    </source>
</reference>